<dbReference type="SUPFAM" id="SSF56994">
    <property type="entry name" value="Insulin-like"/>
    <property type="match status" value="1"/>
</dbReference>
<dbReference type="GO" id="GO:0005179">
    <property type="term" value="F:hormone activity"/>
    <property type="evidence" value="ECO:0007669"/>
    <property type="project" value="InterPro"/>
</dbReference>
<dbReference type="Proteomes" id="UP000095287">
    <property type="component" value="Unplaced"/>
</dbReference>
<keyword evidence="8" id="KW-1185">Reference proteome</keyword>
<dbReference type="InterPro" id="IPR036438">
    <property type="entry name" value="Insulin-like_sf"/>
</dbReference>
<evidence type="ECO:0000256" key="2">
    <source>
        <dbReference type="ARBA" id="ARBA00009034"/>
    </source>
</evidence>
<dbReference type="WBParaSite" id="L893_g5201.t1">
    <property type="protein sequence ID" value="L893_g5201.t1"/>
    <property type="gene ID" value="L893_g5201"/>
</dbReference>
<keyword evidence="4 6" id="KW-0732">Signal</keyword>
<organism evidence="8 9">
    <name type="scientific">Steinernema glaseri</name>
    <dbReference type="NCBI Taxonomy" id="37863"/>
    <lineage>
        <taxon>Eukaryota</taxon>
        <taxon>Metazoa</taxon>
        <taxon>Ecdysozoa</taxon>
        <taxon>Nematoda</taxon>
        <taxon>Chromadorea</taxon>
        <taxon>Rhabditida</taxon>
        <taxon>Tylenchina</taxon>
        <taxon>Panagrolaimomorpha</taxon>
        <taxon>Strongyloidoidea</taxon>
        <taxon>Steinernematidae</taxon>
        <taxon>Steinernema</taxon>
    </lineage>
</organism>
<dbReference type="PROSITE" id="PS00262">
    <property type="entry name" value="INSULIN"/>
    <property type="match status" value="1"/>
</dbReference>
<dbReference type="SMART" id="SM00078">
    <property type="entry name" value="IlGF"/>
    <property type="match status" value="1"/>
</dbReference>
<evidence type="ECO:0000256" key="5">
    <source>
        <dbReference type="ARBA" id="ARBA00023157"/>
    </source>
</evidence>
<keyword evidence="3" id="KW-0964">Secreted</keyword>
<sequence length="101" mass="11459">MRSLLVLLLTLSTLAAYPTYDSGSDETIQVLFHVKRSSDENARRYCGARLITKIQEVCADDVDVEAVRAMTFSRSRRSLNAMCCEKKCTHGQLRKVCERLD</sequence>
<dbReference type="Gene3D" id="1.10.100.10">
    <property type="entry name" value="Insulin-like"/>
    <property type="match status" value="1"/>
</dbReference>
<feature type="chain" id="PRO_5009314611" evidence="6">
    <location>
        <begin position="17"/>
        <end position="101"/>
    </location>
</feature>
<reference evidence="9" key="1">
    <citation type="submission" date="2016-11" db="UniProtKB">
        <authorList>
            <consortium name="WormBaseParasite"/>
        </authorList>
    </citation>
    <scope>IDENTIFICATION</scope>
</reference>
<dbReference type="AlphaFoldDB" id="A0A1I8AFB8"/>
<dbReference type="Pfam" id="PF03488">
    <property type="entry name" value="Ins_beta"/>
    <property type="match status" value="1"/>
</dbReference>
<protein>
    <submittedName>
        <fullName evidence="9">IlGF domain-containing protein</fullName>
    </submittedName>
</protein>
<dbReference type="InterPro" id="IPR022353">
    <property type="entry name" value="Insulin_CS"/>
</dbReference>
<dbReference type="GO" id="GO:0005576">
    <property type="term" value="C:extracellular region"/>
    <property type="evidence" value="ECO:0007669"/>
    <property type="project" value="UniProtKB-SubCell"/>
</dbReference>
<evidence type="ECO:0000256" key="3">
    <source>
        <dbReference type="ARBA" id="ARBA00022525"/>
    </source>
</evidence>
<evidence type="ECO:0000256" key="1">
    <source>
        <dbReference type="ARBA" id="ARBA00004613"/>
    </source>
</evidence>
<name>A0A1I8AFB8_9BILA</name>
<dbReference type="InterPro" id="IPR003235">
    <property type="entry name" value="Nem_insulin-like_b-type"/>
</dbReference>
<proteinExistence type="inferred from homology"/>
<evidence type="ECO:0000313" key="8">
    <source>
        <dbReference type="Proteomes" id="UP000095287"/>
    </source>
</evidence>
<dbReference type="InterPro" id="IPR016179">
    <property type="entry name" value="Insulin-like"/>
</dbReference>
<evidence type="ECO:0000313" key="9">
    <source>
        <dbReference type="WBParaSite" id="L893_g5201.t1"/>
    </source>
</evidence>
<accession>A0A1I8AFB8</accession>
<comment type="similarity">
    <text evidence="2">Belongs to the insulin family.</text>
</comment>
<feature type="signal peptide" evidence="6">
    <location>
        <begin position="1"/>
        <end position="16"/>
    </location>
</feature>
<evidence type="ECO:0000256" key="4">
    <source>
        <dbReference type="ARBA" id="ARBA00022729"/>
    </source>
</evidence>
<comment type="subcellular location">
    <subcellularLocation>
        <location evidence="1">Secreted</location>
    </subcellularLocation>
</comment>
<evidence type="ECO:0000259" key="7">
    <source>
        <dbReference type="SMART" id="SM00078"/>
    </source>
</evidence>
<keyword evidence="5" id="KW-1015">Disulfide bond</keyword>
<feature type="domain" description="Insulin-like" evidence="7">
    <location>
        <begin position="43"/>
        <end position="97"/>
    </location>
</feature>
<evidence type="ECO:0000256" key="6">
    <source>
        <dbReference type="SAM" id="SignalP"/>
    </source>
</evidence>